<evidence type="ECO:0000256" key="1">
    <source>
        <dbReference type="SAM" id="MobiDB-lite"/>
    </source>
</evidence>
<feature type="region of interest" description="Disordered" evidence="1">
    <location>
        <begin position="83"/>
        <end position="148"/>
    </location>
</feature>
<dbReference type="PANTHER" id="PTHR21481">
    <property type="entry name" value="PROTEIN CLEC16A"/>
    <property type="match status" value="1"/>
</dbReference>
<dbReference type="Pfam" id="PF19439">
    <property type="entry name" value="CLEC16A_C"/>
    <property type="match status" value="1"/>
</dbReference>
<dbReference type="AlphaFoldDB" id="A0A0B2V320"/>
<feature type="compositionally biased region" description="Low complexity" evidence="1">
    <location>
        <begin position="111"/>
        <end position="122"/>
    </location>
</feature>
<evidence type="ECO:0000313" key="4">
    <source>
        <dbReference type="Proteomes" id="UP000031036"/>
    </source>
</evidence>
<dbReference type="GO" id="GO:0005794">
    <property type="term" value="C:Golgi apparatus"/>
    <property type="evidence" value="ECO:0007669"/>
    <property type="project" value="TreeGrafter"/>
</dbReference>
<protein>
    <submittedName>
        <fullName evidence="3">Uncharacterized protein gop-1</fullName>
    </submittedName>
</protein>
<evidence type="ECO:0000259" key="2">
    <source>
        <dbReference type="Pfam" id="PF19439"/>
    </source>
</evidence>
<gene>
    <name evidence="3" type="primary">gop-1</name>
    <name evidence="3" type="ORF">Tcan_04391</name>
</gene>
<keyword evidence="4" id="KW-1185">Reference proteome</keyword>
<dbReference type="GO" id="GO:1901096">
    <property type="term" value="P:regulation of autophagosome maturation"/>
    <property type="evidence" value="ECO:0007669"/>
    <property type="project" value="TreeGrafter"/>
</dbReference>
<proteinExistence type="predicted"/>
<dbReference type="InterPro" id="IPR045820">
    <property type="entry name" value="CLEC16A/TT9_C"/>
</dbReference>
<dbReference type="EMBL" id="JPKZ01002586">
    <property type="protein sequence ID" value="KHN75953.1"/>
    <property type="molecule type" value="Genomic_DNA"/>
</dbReference>
<dbReference type="PANTHER" id="PTHR21481:SF0">
    <property type="entry name" value="PROTEIN CLEC16A"/>
    <property type="match status" value="1"/>
</dbReference>
<feature type="compositionally biased region" description="Polar residues" evidence="1">
    <location>
        <begin position="138"/>
        <end position="148"/>
    </location>
</feature>
<feature type="domain" description="CLEC16A/TT9 C-terminal" evidence="2">
    <location>
        <begin position="5"/>
        <end position="81"/>
    </location>
</feature>
<dbReference type="GO" id="GO:0005770">
    <property type="term" value="C:late endosome"/>
    <property type="evidence" value="ECO:0007669"/>
    <property type="project" value="TreeGrafter"/>
</dbReference>
<evidence type="ECO:0000313" key="3">
    <source>
        <dbReference type="EMBL" id="KHN75953.1"/>
    </source>
</evidence>
<accession>A0A0B2V320</accession>
<comment type="caution">
    <text evidence="3">The sequence shown here is derived from an EMBL/GenBank/DDBJ whole genome shotgun (WGS) entry which is preliminary data.</text>
</comment>
<reference evidence="3 4" key="1">
    <citation type="submission" date="2014-11" db="EMBL/GenBank/DDBJ databases">
        <title>Genetic blueprint of the zoonotic pathogen Toxocara canis.</title>
        <authorList>
            <person name="Zhu X.-Q."/>
            <person name="Korhonen P.K."/>
            <person name="Cai H."/>
            <person name="Young N.D."/>
            <person name="Nejsum P."/>
            <person name="von Samson-Himmelstjerna G."/>
            <person name="Boag P.R."/>
            <person name="Tan P."/>
            <person name="Li Q."/>
            <person name="Min J."/>
            <person name="Yang Y."/>
            <person name="Wang X."/>
            <person name="Fang X."/>
            <person name="Hall R.S."/>
            <person name="Hofmann A."/>
            <person name="Sternberg P.W."/>
            <person name="Jex A.R."/>
            <person name="Gasser R.B."/>
        </authorList>
    </citation>
    <scope>NUCLEOTIDE SEQUENCE [LARGE SCALE GENOMIC DNA]</scope>
    <source>
        <strain evidence="3">PN_DK_2014</strain>
    </source>
</reference>
<dbReference type="GO" id="GO:0007034">
    <property type="term" value="P:vacuolar transport"/>
    <property type="evidence" value="ECO:0007669"/>
    <property type="project" value="TreeGrafter"/>
</dbReference>
<organism evidence="3 4">
    <name type="scientific">Toxocara canis</name>
    <name type="common">Canine roundworm</name>
    <dbReference type="NCBI Taxonomy" id="6265"/>
    <lineage>
        <taxon>Eukaryota</taxon>
        <taxon>Metazoa</taxon>
        <taxon>Ecdysozoa</taxon>
        <taxon>Nematoda</taxon>
        <taxon>Chromadorea</taxon>
        <taxon>Rhabditida</taxon>
        <taxon>Spirurina</taxon>
        <taxon>Ascaridomorpha</taxon>
        <taxon>Ascaridoidea</taxon>
        <taxon>Toxocaridae</taxon>
        <taxon>Toxocara</taxon>
    </lineage>
</organism>
<dbReference type="OrthoDB" id="294052at2759"/>
<name>A0A0B2V320_TOXCA</name>
<dbReference type="Proteomes" id="UP000031036">
    <property type="component" value="Unassembled WGS sequence"/>
</dbReference>
<sequence>MTSELDDTQLTGDPGESRALHVVVNDVRTRSHLKNEPLLSAKLLFDDHIRCMAAKQRLTKGRQMARHLKLNLICDLLGVPKRSLTPGTSRNPFRIVKGCAPGSVRKQQLTSSPGSSKSSTNSLNAVPDDPKPAASSLGARNTNGIQDL</sequence>
<dbReference type="InterPro" id="IPR039272">
    <property type="entry name" value="CLEC16A/TT9"/>
</dbReference>
<dbReference type="GO" id="GO:0016197">
    <property type="term" value="P:endosomal transport"/>
    <property type="evidence" value="ECO:0007669"/>
    <property type="project" value="TreeGrafter"/>
</dbReference>